<dbReference type="GO" id="GO:0033617">
    <property type="term" value="P:mitochondrial respiratory chain complex IV assembly"/>
    <property type="evidence" value="ECO:0007669"/>
    <property type="project" value="EnsemblFungi"/>
</dbReference>
<comment type="subcellular location">
    <subcellularLocation>
        <location evidence="1">Membrane</location>
    </subcellularLocation>
    <subcellularLocation>
        <location evidence="5">Mitochondrion inner membrane</location>
        <topology evidence="5">Multi-pass membrane protein</topology>
    </subcellularLocation>
</comment>
<accession>G0WDM2</accession>
<dbReference type="PANTHER" id="PTHR23427:SF2">
    <property type="entry name" value="SURFEIT LOCUS PROTEIN 1"/>
    <property type="match status" value="1"/>
</dbReference>
<evidence type="ECO:0000313" key="7">
    <source>
        <dbReference type="Proteomes" id="UP000000689"/>
    </source>
</evidence>
<reference evidence="6 7" key="1">
    <citation type="journal article" date="2011" name="Proc. Natl. Acad. Sci. U.S.A.">
        <title>Evolutionary erosion of yeast sex chromosomes by mating-type switching accidents.</title>
        <authorList>
            <person name="Gordon J.L."/>
            <person name="Armisen D."/>
            <person name="Proux-Wera E."/>
            <person name="Oheigeartaigh S.S."/>
            <person name="Byrne K.P."/>
            <person name="Wolfe K.H."/>
        </authorList>
    </citation>
    <scope>NUCLEOTIDE SEQUENCE [LARGE SCALE GENOMIC DNA]</scope>
    <source>
        <strain evidence="7">ATCC 10597 / BCRC 20456 / CBS 421 / NBRC 0211 / NRRL Y-12639</strain>
    </source>
</reference>
<evidence type="ECO:0000313" key="6">
    <source>
        <dbReference type="EMBL" id="CCD25883.2"/>
    </source>
</evidence>
<keyword evidence="7" id="KW-1185">Reference proteome</keyword>
<dbReference type="PANTHER" id="PTHR23427">
    <property type="entry name" value="SURFEIT LOCUS PROTEIN"/>
    <property type="match status" value="1"/>
</dbReference>
<feature type="transmembrane region" description="Helical" evidence="5">
    <location>
        <begin position="76"/>
        <end position="96"/>
    </location>
</feature>
<dbReference type="GeneID" id="11497279"/>
<proteinExistence type="inferred from homology"/>
<organism evidence="6 7">
    <name type="scientific">Naumovozyma dairenensis (strain ATCC 10597 / BCRC 20456 / CBS 421 / NBRC 0211 / NRRL Y-12639)</name>
    <name type="common">Saccharomyces dairenensis</name>
    <dbReference type="NCBI Taxonomy" id="1071378"/>
    <lineage>
        <taxon>Eukaryota</taxon>
        <taxon>Fungi</taxon>
        <taxon>Dikarya</taxon>
        <taxon>Ascomycota</taxon>
        <taxon>Saccharomycotina</taxon>
        <taxon>Saccharomycetes</taxon>
        <taxon>Saccharomycetales</taxon>
        <taxon>Saccharomycetaceae</taxon>
        <taxon>Naumovozyma</taxon>
    </lineage>
</organism>
<dbReference type="EMBL" id="HE580273">
    <property type="protein sequence ID" value="CCD25883.2"/>
    <property type="molecule type" value="Genomic_DNA"/>
</dbReference>
<evidence type="ECO:0000256" key="2">
    <source>
        <dbReference type="ARBA" id="ARBA00022692"/>
    </source>
</evidence>
<dbReference type="HOGENOM" id="CLU_047737_4_0_1"/>
<dbReference type="GO" id="GO:0005743">
    <property type="term" value="C:mitochondrial inner membrane"/>
    <property type="evidence" value="ECO:0007669"/>
    <property type="project" value="UniProtKB-SubCell"/>
</dbReference>
<dbReference type="Proteomes" id="UP000000689">
    <property type="component" value="Chromosome 7"/>
</dbReference>
<keyword evidence="4 5" id="KW-0472">Membrane</keyword>
<dbReference type="STRING" id="1071378.G0WDM2"/>
<keyword evidence="2 5" id="KW-0812">Transmembrane</keyword>
<evidence type="ECO:0000256" key="1">
    <source>
        <dbReference type="ARBA" id="ARBA00004370"/>
    </source>
</evidence>
<name>G0WDM2_NAUDC</name>
<dbReference type="Pfam" id="PF02104">
    <property type="entry name" value="SURF1"/>
    <property type="match status" value="1"/>
</dbReference>
<dbReference type="RefSeq" id="XP_003671126.2">
    <property type="nucleotide sequence ID" value="XM_003671078.2"/>
</dbReference>
<keyword evidence="5" id="KW-0999">Mitochondrion inner membrane</keyword>
<comment type="function">
    <text evidence="5">Probably involved in the biogenesis of the COX complex.</text>
</comment>
<dbReference type="AlphaFoldDB" id="G0WDM2"/>
<sequence>MIRRTTKLLTIVYPRIELIGPVPLRTMHTTLPFHRKPQSISRRNHMSSTVDWKPIKTHHNPNEDPNLHDRGIGRKIALGLMIAMPVISFYLGTWQLRRLKWKTRLIATCETKLTYEPIPLPKNFTVDMCEDWEYRKVILKGEFLHDQEMFVGPRSKNGTKGYLLFTPFIRADTGEKVMIERGWIAEEKIPPENRTLHHLSLPQGKNVEVVCMVRPPKERGQFQWAKEDKNSRLWQVADVWDMAKTSGCAPIHFQAIYDMKDHPITPEAPNNFAKQQEQLAPFWKFWAKKDIGNHIKETQVTVASEKPLRKMNDDDTAEFNEFQFIKAGVPIGKKPTIDLRNAHLQYLVTWYGLSLLSTVFLIIAIKKYWKRGVVSPEQLKKDKLKHAKKYM</sequence>
<feature type="transmembrane region" description="Helical" evidence="5">
    <location>
        <begin position="344"/>
        <end position="365"/>
    </location>
</feature>
<comment type="similarity">
    <text evidence="5">Belongs to the SURF1 family.</text>
</comment>
<evidence type="ECO:0000256" key="3">
    <source>
        <dbReference type="ARBA" id="ARBA00022989"/>
    </source>
</evidence>
<protein>
    <recommendedName>
        <fullName evidence="5">SURF1-like protein</fullName>
    </recommendedName>
</protein>
<dbReference type="OrthoDB" id="10040024at2759"/>
<keyword evidence="5" id="KW-0496">Mitochondrion</keyword>
<gene>
    <name evidence="6" type="primary">NDAI0G01070</name>
    <name evidence="6" type="ordered locus">NDAI_0G01070</name>
</gene>
<dbReference type="OMA" id="YLGTWQL"/>
<dbReference type="eggNOG" id="KOG1563">
    <property type="taxonomic scope" value="Eukaryota"/>
</dbReference>
<dbReference type="InterPro" id="IPR045214">
    <property type="entry name" value="Surf1/Surf4"/>
</dbReference>
<keyword evidence="3 5" id="KW-1133">Transmembrane helix</keyword>
<dbReference type="CDD" id="cd06662">
    <property type="entry name" value="SURF1"/>
    <property type="match status" value="1"/>
</dbReference>
<evidence type="ECO:0000256" key="5">
    <source>
        <dbReference type="RuleBase" id="RU363076"/>
    </source>
</evidence>
<dbReference type="KEGG" id="ndi:NDAI_0G01070"/>
<dbReference type="InterPro" id="IPR002994">
    <property type="entry name" value="Surf1/Shy1"/>
</dbReference>
<dbReference type="GO" id="GO:0051082">
    <property type="term" value="F:unfolded protein binding"/>
    <property type="evidence" value="ECO:0007669"/>
    <property type="project" value="EnsemblFungi"/>
</dbReference>
<dbReference type="PROSITE" id="PS50895">
    <property type="entry name" value="SURF1"/>
    <property type="match status" value="1"/>
</dbReference>
<evidence type="ECO:0000256" key="4">
    <source>
        <dbReference type="ARBA" id="ARBA00023136"/>
    </source>
</evidence>